<evidence type="ECO:0000313" key="2">
    <source>
        <dbReference type="Proteomes" id="UP000277437"/>
    </source>
</evidence>
<sequence length="42" mass="4688">MSTPLTLIETSDFEADRISHENQLIDEALHFWIVGCSPAAQT</sequence>
<name>A0AAX3FPV2_9PSED</name>
<reference evidence="1 2" key="1">
    <citation type="submission" date="2018-12" db="EMBL/GenBank/DDBJ databases">
        <authorList>
            <consortium name="Pathogen Informatics"/>
        </authorList>
    </citation>
    <scope>NUCLEOTIDE SEQUENCE [LARGE SCALE GENOMIC DNA]</scope>
    <source>
        <strain evidence="1 2">NCTC7357</strain>
    </source>
</reference>
<dbReference type="Proteomes" id="UP000277437">
    <property type="component" value="Chromosome"/>
</dbReference>
<gene>
    <name evidence="1" type="primary">radC_1</name>
    <name evidence="1" type="ORF">NCTC7357_01004</name>
</gene>
<proteinExistence type="predicted"/>
<dbReference type="EMBL" id="LR134334">
    <property type="protein sequence ID" value="VEF72767.1"/>
    <property type="molecule type" value="Genomic_DNA"/>
</dbReference>
<dbReference type="AlphaFoldDB" id="A0AAX3FPV2"/>
<evidence type="ECO:0000313" key="1">
    <source>
        <dbReference type="EMBL" id="VEF72767.1"/>
    </source>
</evidence>
<organism evidence="1 2">
    <name type="scientific">Pseudomonas chlororaphis</name>
    <dbReference type="NCBI Taxonomy" id="587753"/>
    <lineage>
        <taxon>Bacteria</taxon>
        <taxon>Pseudomonadati</taxon>
        <taxon>Pseudomonadota</taxon>
        <taxon>Gammaproteobacteria</taxon>
        <taxon>Pseudomonadales</taxon>
        <taxon>Pseudomonadaceae</taxon>
        <taxon>Pseudomonas</taxon>
    </lineage>
</organism>
<protein>
    <submittedName>
        <fullName evidence="1">Protein RadC</fullName>
    </submittedName>
</protein>
<accession>A0AAX3FPV2</accession>